<dbReference type="PANTHER" id="PTHR43677:SF4">
    <property type="entry name" value="QUINONE OXIDOREDUCTASE-LIKE PROTEIN 2"/>
    <property type="match status" value="1"/>
</dbReference>
<protein>
    <submittedName>
        <fullName evidence="2">Oxidoreductase</fullName>
    </submittedName>
</protein>
<dbReference type="PANTHER" id="PTHR43677">
    <property type="entry name" value="SHORT-CHAIN DEHYDROGENASE/REDUCTASE"/>
    <property type="match status" value="1"/>
</dbReference>
<organism evidence="2 3">
    <name type="scientific">Streptomyces alfalfae</name>
    <dbReference type="NCBI Taxonomy" id="1642299"/>
    <lineage>
        <taxon>Bacteria</taxon>
        <taxon>Bacillati</taxon>
        <taxon>Actinomycetota</taxon>
        <taxon>Actinomycetes</taxon>
        <taxon>Kitasatosporales</taxon>
        <taxon>Streptomycetaceae</taxon>
        <taxon>Streptomyces</taxon>
    </lineage>
</organism>
<evidence type="ECO:0000313" key="2">
    <source>
        <dbReference type="EMBL" id="APY85140.1"/>
    </source>
</evidence>
<dbReference type="Pfam" id="PF13602">
    <property type="entry name" value="ADH_zinc_N_2"/>
    <property type="match status" value="1"/>
</dbReference>
<gene>
    <name evidence="2" type="ORF">A7J05_04810</name>
</gene>
<dbReference type="InterPro" id="IPR036291">
    <property type="entry name" value="NAD(P)-bd_dom_sf"/>
</dbReference>
<dbReference type="RefSeq" id="WP_076683059.1">
    <property type="nucleotide sequence ID" value="NZ_CP015588.1"/>
</dbReference>
<sequence>MYAIRQYEFGPPETLVYEETAPPSPGPGEVLIAVTAAGVHLMDTVLRAGREMGMALPRLPMTPGREAAGVVEAVGAGVGEDWLGARVVAYLGHERNGGYAALAVAPVEALHRVPATLDDTAAVAMIGTGRTAVGVLRQAALSADDAVVVTAAAGGLGTLFVQEARRAGALVVGLAGGRHKTALALEHGAHGAVDYTRPDWRERLADELKGRPSTVVLDGVGGRLGRTAAESLGAGGRHLYFGWASDEGHFTRFDADELEKYRISSEMVVGPSLFALPGGVRGLEETALSWAATGRLRPVVRCYPLAEAAEAHRALEGRASVGKVVLRPGAGSRR</sequence>
<dbReference type="InterPro" id="IPR013154">
    <property type="entry name" value="ADH-like_N"/>
</dbReference>
<evidence type="ECO:0000259" key="1">
    <source>
        <dbReference type="SMART" id="SM00829"/>
    </source>
</evidence>
<proteinExistence type="predicted"/>
<keyword evidence="3" id="KW-1185">Reference proteome</keyword>
<dbReference type="InterPro" id="IPR051397">
    <property type="entry name" value="Zn-ADH-like_protein"/>
</dbReference>
<dbReference type="SMART" id="SM00829">
    <property type="entry name" value="PKS_ER"/>
    <property type="match status" value="1"/>
</dbReference>
<dbReference type="InterPro" id="IPR020843">
    <property type="entry name" value="ER"/>
</dbReference>
<name>A0ABM6GN01_9ACTN</name>
<feature type="domain" description="Enoyl reductase (ER)" evidence="1">
    <location>
        <begin position="10"/>
        <end position="326"/>
    </location>
</feature>
<dbReference type="SUPFAM" id="SSF51735">
    <property type="entry name" value="NAD(P)-binding Rossmann-fold domains"/>
    <property type="match status" value="1"/>
</dbReference>
<dbReference type="Gene3D" id="3.90.180.10">
    <property type="entry name" value="Medium-chain alcohol dehydrogenases, catalytic domain"/>
    <property type="match status" value="1"/>
</dbReference>
<dbReference type="EMBL" id="CP015588">
    <property type="protein sequence ID" value="APY85140.1"/>
    <property type="molecule type" value="Genomic_DNA"/>
</dbReference>
<reference evidence="2 3" key="1">
    <citation type="submission" date="2016-05" db="EMBL/GenBank/DDBJ databases">
        <authorList>
            <person name="Gu J."/>
        </authorList>
    </citation>
    <scope>NUCLEOTIDE SEQUENCE [LARGE SCALE GENOMIC DNA]</scope>
    <source>
        <strain evidence="2 3">ACCC40021</strain>
    </source>
</reference>
<dbReference type="SUPFAM" id="SSF50129">
    <property type="entry name" value="GroES-like"/>
    <property type="match status" value="1"/>
</dbReference>
<accession>A0ABM6GN01</accession>
<dbReference type="Pfam" id="PF08240">
    <property type="entry name" value="ADH_N"/>
    <property type="match status" value="1"/>
</dbReference>
<dbReference type="InterPro" id="IPR011032">
    <property type="entry name" value="GroES-like_sf"/>
</dbReference>
<dbReference type="Gene3D" id="3.40.50.720">
    <property type="entry name" value="NAD(P)-binding Rossmann-like Domain"/>
    <property type="match status" value="1"/>
</dbReference>
<dbReference type="Proteomes" id="UP000187191">
    <property type="component" value="Chromosome"/>
</dbReference>
<dbReference type="CDD" id="cd08244">
    <property type="entry name" value="MDR_enoyl_red"/>
    <property type="match status" value="1"/>
</dbReference>
<evidence type="ECO:0000313" key="3">
    <source>
        <dbReference type="Proteomes" id="UP000187191"/>
    </source>
</evidence>